<name>A0A9E7D4P8_9FLAO</name>
<keyword evidence="1" id="KW-0732">Signal</keyword>
<organism evidence="3 4">
    <name type="scientific">Abyssalbus ytuae</name>
    <dbReference type="NCBI Taxonomy" id="2926907"/>
    <lineage>
        <taxon>Bacteria</taxon>
        <taxon>Pseudomonadati</taxon>
        <taxon>Bacteroidota</taxon>
        <taxon>Flavobacteriia</taxon>
        <taxon>Flavobacteriales</taxon>
        <taxon>Flavobacteriaceae</taxon>
        <taxon>Abyssalbus</taxon>
    </lineage>
</organism>
<proteinExistence type="predicted"/>
<reference evidence="3" key="1">
    <citation type="submission" date="2022-03" db="EMBL/GenBank/DDBJ databases">
        <title>Description of Abyssus ytuae gen. nov., sp. nov., a novel member of the family Flavobacteriaceae isolated from the sediment of Mariana Trench.</title>
        <authorList>
            <person name="Zhang J."/>
            <person name="Xu X."/>
        </authorList>
    </citation>
    <scope>NUCLEOTIDE SEQUENCE</scope>
    <source>
        <strain evidence="3">MT3330</strain>
    </source>
</reference>
<feature type="signal peptide" evidence="1">
    <location>
        <begin position="1"/>
        <end position="21"/>
    </location>
</feature>
<evidence type="ECO:0000313" key="3">
    <source>
        <dbReference type="EMBL" id="UOB19179.1"/>
    </source>
</evidence>
<keyword evidence="3" id="KW-0413">Isomerase</keyword>
<dbReference type="Pfam" id="PF01261">
    <property type="entry name" value="AP_endonuc_2"/>
    <property type="match status" value="1"/>
</dbReference>
<evidence type="ECO:0000256" key="1">
    <source>
        <dbReference type="SAM" id="SignalP"/>
    </source>
</evidence>
<dbReference type="KEGG" id="fbm:MQE35_07735"/>
<dbReference type="InterPro" id="IPR013022">
    <property type="entry name" value="Xyl_isomerase-like_TIM-brl"/>
</dbReference>
<dbReference type="Gene3D" id="3.20.20.150">
    <property type="entry name" value="Divalent-metal-dependent TIM barrel enzymes"/>
    <property type="match status" value="1"/>
</dbReference>
<dbReference type="RefSeq" id="WP_255845796.1">
    <property type="nucleotide sequence ID" value="NZ_CP094358.1"/>
</dbReference>
<dbReference type="PROSITE" id="PS51257">
    <property type="entry name" value="PROKAR_LIPOPROTEIN"/>
    <property type="match status" value="1"/>
</dbReference>
<dbReference type="GO" id="GO:0016853">
    <property type="term" value="F:isomerase activity"/>
    <property type="evidence" value="ECO:0007669"/>
    <property type="project" value="UniProtKB-KW"/>
</dbReference>
<evidence type="ECO:0000259" key="2">
    <source>
        <dbReference type="Pfam" id="PF01261"/>
    </source>
</evidence>
<dbReference type="PANTHER" id="PTHR12110">
    <property type="entry name" value="HYDROXYPYRUVATE ISOMERASE"/>
    <property type="match status" value="1"/>
</dbReference>
<dbReference type="EMBL" id="CP094358">
    <property type="protein sequence ID" value="UOB19179.1"/>
    <property type="molecule type" value="Genomic_DNA"/>
</dbReference>
<accession>A0A9E7D4P8</accession>
<evidence type="ECO:0000313" key="4">
    <source>
        <dbReference type="Proteomes" id="UP000831290"/>
    </source>
</evidence>
<dbReference type="InterPro" id="IPR050312">
    <property type="entry name" value="IolE/XylAMocC-like"/>
</dbReference>
<feature type="chain" id="PRO_5039330574" evidence="1">
    <location>
        <begin position="22"/>
        <end position="336"/>
    </location>
</feature>
<gene>
    <name evidence="3" type="ORF">MQE35_07735</name>
</gene>
<keyword evidence="4" id="KW-1185">Reference proteome</keyword>
<dbReference type="AlphaFoldDB" id="A0A9E7D4P8"/>
<protein>
    <submittedName>
        <fullName evidence="3">Sugar phosphate isomerase/epimerase</fullName>
    </submittedName>
</protein>
<dbReference type="SUPFAM" id="SSF51658">
    <property type="entry name" value="Xylose isomerase-like"/>
    <property type="match status" value="1"/>
</dbReference>
<dbReference type="PANTHER" id="PTHR12110:SF53">
    <property type="entry name" value="BLR5974 PROTEIN"/>
    <property type="match status" value="1"/>
</dbReference>
<feature type="domain" description="Xylose isomerase-like TIM barrel" evidence="2">
    <location>
        <begin position="77"/>
        <end position="321"/>
    </location>
</feature>
<sequence length="336" mass="37316">MKRQSLFKTLFLSGIALLIFASCGNKQKKKEEPSPVSQESKDSIETTGPFFKLSLAQWSLHKAIREDKTLSNMDFAKKAKELGFQGIEYVSQLYPLEEGNEQASLDSIVTELKKRSEEYGLKNVLIMIDHEGDLAVNDKAERDKAIEKHKKWVNAAATLGCSSVRVNLFGGEAEKDPQIWHANAVDGLGRLTQYAATKNINVIVENHGGLSSDAEKLTAVIKEINLPNCGTLPDFGNFCVQREGGERWGTPCVKEYDKYKGVAEMLPYAKGVSAKSYDFDSLGNETTINYSKMIKIIKDAGYTGFIGVEYEGNKLREEEGIIATKKLLLKEAKDLN</sequence>
<dbReference type="InterPro" id="IPR036237">
    <property type="entry name" value="Xyl_isomerase-like_sf"/>
</dbReference>
<dbReference type="Proteomes" id="UP000831290">
    <property type="component" value="Chromosome"/>
</dbReference>